<reference evidence="2" key="1">
    <citation type="journal article" date="2014" name="Front. Microbiol.">
        <title>High frequency of phylogenetically diverse reductive dehalogenase-homologous genes in deep subseafloor sedimentary metagenomes.</title>
        <authorList>
            <person name="Kawai M."/>
            <person name="Futagami T."/>
            <person name="Toyoda A."/>
            <person name="Takaki Y."/>
            <person name="Nishi S."/>
            <person name="Hori S."/>
            <person name="Arai W."/>
            <person name="Tsubouchi T."/>
            <person name="Morono Y."/>
            <person name="Uchiyama I."/>
            <person name="Ito T."/>
            <person name="Fujiyama A."/>
            <person name="Inagaki F."/>
            <person name="Takami H."/>
        </authorList>
    </citation>
    <scope>NUCLEOTIDE SEQUENCE</scope>
    <source>
        <strain evidence="2">Expedition CK06-06</strain>
    </source>
</reference>
<dbReference type="AlphaFoldDB" id="X1RAT0"/>
<dbReference type="EMBL" id="BARW01010566">
    <property type="protein sequence ID" value="GAI77862.1"/>
    <property type="molecule type" value="Genomic_DNA"/>
</dbReference>
<comment type="caution">
    <text evidence="2">The sequence shown here is derived from an EMBL/GenBank/DDBJ whole genome shotgun (WGS) entry which is preliminary data.</text>
</comment>
<proteinExistence type="predicted"/>
<keyword evidence="1" id="KW-1133">Transmembrane helix</keyword>
<feature type="transmembrane region" description="Helical" evidence="1">
    <location>
        <begin position="21"/>
        <end position="38"/>
    </location>
</feature>
<keyword evidence="1" id="KW-0812">Transmembrane</keyword>
<name>X1RAT0_9ZZZZ</name>
<evidence type="ECO:0000313" key="2">
    <source>
        <dbReference type="EMBL" id="GAI77862.1"/>
    </source>
</evidence>
<keyword evidence="1" id="KW-0472">Membrane</keyword>
<gene>
    <name evidence="2" type="ORF">S12H4_20755</name>
</gene>
<accession>X1RAT0</accession>
<sequence length="39" mass="4372">MVLVNLEISDESFKLFKKFPVIPRIIIAILFAVGGLVIQ</sequence>
<feature type="non-terminal residue" evidence="2">
    <location>
        <position position="39"/>
    </location>
</feature>
<organism evidence="2">
    <name type="scientific">marine sediment metagenome</name>
    <dbReference type="NCBI Taxonomy" id="412755"/>
    <lineage>
        <taxon>unclassified sequences</taxon>
        <taxon>metagenomes</taxon>
        <taxon>ecological metagenomes</taxon>
    </lineage>
</organism>
<protein>
    <submittedName>
        <fullName evidence="2">Uncharacterized protein</fullName>
    </submittedName>
</protein>
<evidence type="ECO:0000256" key="1">
    <source>
        <dbReference type="SAM" id="Phobius"/>
    </source>
</evidence>